<evidence type="ECO:0000313" key="2">
    <source>
        <dbReference type="Proteomes" id="UP001321543"/>
    </source>
</evidence>
<protein>
    <submittedName>
        <fullName evidence="1">Uncharacterized protein</fullName>
    </submittedName>
</protein>
<dbReference type="SUPFAM" id="SSF160379">
    <property type="entry name" value="SP0830-like"/>
    <property type="match status" value="1"/>
</dbReference>
<keyword evidence="2" id="KW-1185">Reference proteome</keyword>
<reference evidence="2" key="1">
    <citation type="journal article" date="2019" name="Int. J. Syst. Evol. Microbiol.">
        <title>The Global Catalogue of Microorganisms (GCM) 10K type strain sequencing project: providing services to taxonomists for standard genome sequencing and annotation.</title>
        <authorList>
            <consortium name="The Broad Institute Genomics Platform"/>
            <consortium name="The Broad Institute Genome Sequencing Center for Infectious Disease"/>
            <person name="Wu L."/>
            <person name="Ma J."/>
        </authorList>
    </citation>
    <scope>NUCLEOTIDE SEQUENCE [LARGE SCALE GENOMIC DNA]</scope>
    <source>
        <strain evidence="2">NBRC 106310</strain>
    </source>
</reference>
<name>A0ABN6WZB2_9MICO</name>
<gene>
    <name evidence="1" type="ORF">GCM10025863_01080</name>
</gene>
<evidence type="ECO:0000313" key="1">
    <source>
        <dbReference type="EMBL" id="BDZ37494.1"/>
    </source>
</evidence>
<accession>A0ABN6WZB2</accession>
<dbReference type="EMBL" id="AP027728">
    <property type="protein sequence ID" value="BDZ37494.1"/>
    <property type="molecule type" value="Genomic_DNA"/>
</dbReference>
<dbReference type="Proteomes" id="UP001321543">
    <property type="component" value="Chromosome"/>
</dbReference>
<proteinExistence type="predicted"/>
<organism evidence="1 2">
    <name type="scientific">Microbacterium suwonense</name>
    <dbReference type="NCBI Taxonomy" id="683047"/>
    <lineage>
        <taxon>Bacteria</taxon>
        <taxon>Bacillati</taxon>
        <taxon>Actinomycetota</taxon>
        <taxon>Actinomycetes</taxon>
        <taxon>Micrococcales</taxon>
        <taxon>Microbacteriaceae</taxon>
        <taxon>Microbacterium</taxon>
    </lineage>
</organism>
<sequence>MLLEGTPNSDAEQVLDERLQPGERIALRGRELWIDYGQGGAGGTKLTRAVFDRALGVAGTARNLLTLRRLVELTA</sequence>